<feature type="transmembrane region" description="Helical" evidence="2">
    <location>
        <begin position="40"/>
        <end position="61"/>
    </location>
</feature>
<name>K0A1N5_9RHAB</name>
<dbReference type="Proteomes" id="UP000237522">
    <property type="component" value="Segment"/>
</dbReference>
<dbReference type="KEGG" id="vg:40524789"/>
<evidence type="ECO:0000256" key="1">
    <source>
        <dbReference type="SAM" id="MobiDB-lite"/>
    </source>
</evidence>
<feature type="region of interest" description="Disordered" evidence="1">
    <location>
        <begin position="73"/>
        <end position="94"/>
    </location>
</feature>
<evidence type="ECO:0000256" key="2">
    <source>
        <dbReference type="SAM" id="Phobius"/>
    </source>
</evidence>
<dbReference type="GeneID" id="40524789"/>
<sequence>MTMKKTNSTMQSTNHTRSWLSDSVNWFAGMWTNMGTWGSGLLGAVAFVMILIVMFRCLGIINKLLCCKRKYQDRTKPQPTGRVKSRIQFFQKNP</sequence>
<protein>
    <submittedName>
        <fullName evidence="3">U3 protein</fullName>
    </submittedName>
</protein>
<dbReference type="EMBL" id="JX297815">
    <property type="protein sequence ID" value="AFS65342.1"/>
    <property type="molecule type" value="Viral_cRNA"/>
</dbReference>
<organism evidence="3 4">
    <name type="scientific">Tibrovirus congo</name>
    <dbReference type="NCBI Taxonomy" id="1987017"/>
    <lineage>
        <taxon>Viruses</taxon>
        <taxon>Riboviria</taxon>
        <taxon>Orthornavirae</taxon>
        <taxon>Negarnaviricota</taxon>
        <taxon>Haploviricotina</taxon>
        <taxon>Monjiviricetes</taxon>
        <taxon>Mononegavirales</taxon>
        <taxon>Rhabdoviridae</taxon>
        <taxon>Alpharhabdovirinae</taxon>
        <taxon>Tibrovirus</taxon>
    </lineage>
</organism>
<keyword evidence="2" id="KW-1133">Transmembrane helix</keyword>
<keyword evidence="2" id="KW-0812">Transmembrane</keyword>
<dbReference type="RefSeq" id="YP_009664718.1">
    <property type="nucleotide sequence ID" value="NC_043067.1"/>
</dbReference>
<evidence type="ECO:0000313" key="3">
    <source>
        <dbReference type="EMBL" id="AFS65342.1"/>
    </source>
</evidence>
<reference evidence="3 4" key="1">
    <citation type="journal article" date="2012" name="PLoS Pathog.">
        <title>A Novel Rhabdovirus Associated with Acute Hemorrhagic Fever in Central Africa.</title>
        <authorList>
            <person name="Grard G."/>
            <person name="Fair J.N."/>
            <person name="Lee D."/>
            <person name="Slikas E."/>
            <person name="Steffen I."/>
            <person name="Muyembe J.J."/>
            <person name="Sittler T."/>
            <person name="Veeraraghavan N."/>
            <person name="Ruby J.G."/>
            <person name="Wang C."/>
            <person name="Makuwa M."/>
            <person name="Mulembakani P."/>
            <person name="Tesh R.B."/>
            <person name="Mazet J."/>
            <person name="Rimoin A.W."/>
            <person name="Taylor T."/>
            <person name="Schneider B.S."/>
            <person name="Simmons G."/>
            <person name="Delwart E."/>
            <person name="Wolfe N.D."/>
            <person name="Chiu C.Y."/>
            <person name="Leroy E.M."/>
        </authorList>
    </citation>
    <scope>NUCLEOTIDE SEQUENCE [LARGE SCALE GENOMIC DNA]</scope>
    <source>
        <strain evidence="3">BASV-1</strain>
    </source>
</reference>
<proteinExistence type="predicted"/>
<keyword evidence="2" id="KW-0472">Membrane</keyword>
<evidence type="ECO:0000313" key="4">
    <source>
        <dbReference type="Proteomes" id="UP000237522"/>
    </source>
</evidence>
<accession>K0A1N5</accession>
<keyword evidence="4" id="KW-1185">Reference proteome</keyword>